<reference evidence="3 4" key="1">
    <citation type="journal article" date="2019" name="Gigascience">
        <title>Whole-genome sequence of the oriental lung fluke Paragonimus westermani.</title>
        <authorList>
            <person name="Oey H."/>
            <person name="Zakrzewski M."/>
            <person name="Narain K."/>
            <person name="Devi K.R."/>
            <person name="Agatsuma T."/>
            <person name="Nawaratna S."/>
            <person name="Gobert G.N."/>
            <person name="Jones M.K."/>
            <person name="Ragan M.A."/>
            <person name="McManus D.P."/>
            <person name="Krause L."/>
        </authorList>
    </citation>
    <scope>NUCLEOTIDE SEQUENCE [LARGE SCALE GENOMIC DNA]</scope>
    <source>
        <strain evidence="3 4">IND2009</strain>
    </source>
</reference>
<keyword evidence="2" id="KW-1133">Transmembrane helix</keyword>
<keyword evidence="2" id="KW-0472">Membrane</keyword>
<accession>A0A5J4N7T7</accession>
<evidence type="ECO:0000313" key="3">
    <source>
        <dbReference type="EMBL" id="KAA3671503.1"/>
    </source>
</evidence>
<evidence type="ECO:0008006" key="5">
    <source>
        <dbReference type="Google" id="ProtNLM"/>
    </source>
</evidence>
<dbReference type="Proteomes" id="UP000324629">
    <property type="component" value="Unassembled WGS sequence"/>
</dbReference>
<protein>
    <recommendedName>
        <fullName evidence="5">Monocarboxylate transporter</fullName>
    </recommendedName>
</protein>
<comment type="caution">
    <text evidence="3">The sequence shown here is derived from an EMBL/GenBank/DDBJ whole genome shotgun (WGS) entry which is preliminary data.</text>
</comment>
<keyword evidence="2" id="KW-0812">Transmembrane</keyword>
<evidence type="ECO:0000256" key="2">
    <source>
        <dbReference type="SAM" id="Phobius"/>
    </source>
</evidence>
<evidence type="ECO:0000256" key="1">
    <source>
        <dbReference type="SAM" id="MobiDB-lite"/>
    </source>
</evidence>
<gene>
    <name evidence="3" type="ORF">DEA37_0012131</name>
</gene>
<dbReference type="SUPFAM" id="SSF103473">
    <property type="entry name" value="MFS general substrate transporter"/>
    <property type="match status" value="1"/>
</dbReference>
<dbReference type="AlphaFoldDB" id="A0A5J4N7T7"/>
<feature type="transmembrane region" description="Helical" evidence="2">
    <location>
        <begin position="45"/>
        <end position="63"/>
    </location>
</feature>
<feature type="transmembrane region" description="Helical" evidence="2">
    <location>
        <begin position="20"/>
        <end position="38"/>
    </location>
</feature>
<evidence type="ECO:0000313" key="4">
    <source>
        <dbReference type="Proteomes" id="UP000324629"/>
    </source>
</evidence>
<name>A0A5J4N7T7_9TREM</name>
<proteinExistence type="predicted"/>
<dbReference type="EMBL" id="QNGE01006314">
    <property type="protein sequence ID" value="KAA3671503.1"/>
    <property type="molecule type" value="Genomic_DNA"/>
</dbReference>
<dbReference type="InterPro" id="IPR036259">
    <property type="entry name" value="MFS_trans_sf"/>
</dbReference>
<keyword evidence="4" id="KW-1185">Reference proteome</keyword>
<dbReference type="Gene3D" id="1.20.1250.20">
    <property type="entry name" value="MFS general substrate transporter like domains"/>
    <property type="match status" value="1"/>
</dbReference>
<feature type="region of interest" description="Disordered" evidence="1">
    <location>
        <begin position="107"/>
        <end position="126"/>
    </location>
</feature>
<sequence>MALLKASSFGYRLHDKTLNELAAFIAVRTILIVEVLGLDRLTNAYGFMLLFQGFAIIAAPPLLGSFYDVFRNFDFTFIFGGVALFVSGLLCLPLAAVARWERRKELAGTGADDPENEDDFRPSDTMGPMRIIRKLRDSCVKRCCCRQTRAGYGPAEVVQNDIDVRMDQMPGVQ</sequence>
<organism evidence="3 4">
    <name type="scientific">Paragonimus westermani</name>
    <dbReference type="NCBI Taxonomy" id="34504"/>
    <lineage>
        <taxon>Eukaryota</taxon>
        <taxon>Metazoa</taxon>
        <taxon>Spiralia</taxon>
        <taxon>Lophotrochozoa</taxon>
        <taxon>Platyhelminthes</taxon>
        <taxon>Trematoda</taxon>
        <taxon>Digenea</taxon>
        <taxon>Plagiorchiida</taxon>
        <taxon>Troglotremata</taxon>
        <taxon>Troglotrematidae</taxon>
        <taxon>Paragonimus</taxon>
    </lineage>
</organism>
<feature type="transmembrane region" description="Helical" evidence="2">
    <location>
        <begin position="75"/>
        <end position="97"/>
    </location>
</feature>